<evidence type="ECO:0000256" key="1">
    <source>
        <dbReference type="PROSITE-ProRule" id="PRU00175"/>
    </source>
</evidence>
<dbReference type="Gene3D" id="3.30.40.10">
    <property type="entry name" value="Zinc/RING finger domain, C3HC4 (zinc finger)"/>
    <property type="match status" value="1"/>
</dbReference>
<dbReference type="RefSeq" id="XP_013279882.1">
    <property type="nucleotide sequence ID" value="XM_013424428.1"/>
</dbReference>
<feature type="region of interest" description="Disordered" evidence="2">
    <location>
        <begin position="196"/>
        <end position="218"/>
    </location>
</feature>
<proteinExistence type="predicted"/>
<dbReference type="SUPFAM" id="SSF57850">
    <property type="entry name" value="RING/U-box"/>
    <property type="match status" value="1"/>
</dbReference>
<dbReference type="InterPro" id="IPR013083">
    <property type="entry name" value="Znf_RING/FYVE/PHD"/>
</dbReference>
<feature type="region of interest" description="Disordered" evidence="2">
    <location>
        <begin position="80"/>
        <end position="134"/>
    </location>
</feature>
<dbReference type="VEuPathDB" id="FungiDB:Z517_10819"/>
<feature type="compositionally biased region" description="Polar residues" evidence="2">
    <location>
        <begin position="103"/>
        <end position="127"/>
    </location>
</feature>
<dbReference type="PROSITE" id="PS50089">
    <property type="entry name" value="ZF_RING_2"/>
    <property type="match status" value="1"/>
</dbReference>
<sequence>MAETCEHKPVIGCALTAVPGCCACADKRPLATAYPLYIDGQGMRLQGKRWQRYCWKCRDYWDLHTQSEIHLSFSSNLPAPHAAVPPDQTPVSPGDGMDLPRNNPFSLSNSQQQSWSFDGVNDGQSPTAEGLPLYASGSSYTTAGTSQPTTAMTPRDFDMNGALHYMAQARQNRRARPNHNTQPGERHPHLRAQRTLAHPRNEPGNSNPSTQRRPRAVTNPFGTREEIESESYQSPITAMFGRAWNRYRQAEEQRSSLENEPMGVQETRGEVAPSILGSGPPRTGNSERQVDAIWNYMRRQDDQQLFETFRESLQLRDALGREQDNPHTHPPANPIDSQPQRPRALQPEEMTVNIACRICCEQLVDTLLEPCMHVAICHWCSDLILEQVRLHRSMRHRPNGDDSRWRCPLCRRPVARARRVYLG</sequence>
<organism evidence="4 5">
    <name type="scientific">Fonsecaea pedrosoi CBS 271.37</name>
    <dbReference type="NCBI Taxonomy" id="1442368"/>
    <lineage>
        <taxon>Eukaryota</taxon>
        <taxon>Fungi</taxon>
        <taxon>Dikarya</taxon>
        <taxon>Ascomycota</taxon>
        <taxon>Pezizomycotina</taxon>
        <taxon>Eurotiomycetes</taxon>
        <taxon>Chaetothyriomycetidae</taxon>
        <taxon>Chaetothyriales</taxon>
        <taxon>Herpotrichiellaceae</taxon>
        <taxon>Fonsecaea</taxon>
    </lineage>
</organism>
<accession>A0A0D2GUP6</accession>
<dbReference type="GO" id="GO:0008270">
    <property type="term" value="F:zinc ion binding"/>
    <property type="evidence" value="ECO:0007669"/>
    <property type="project" value="UniProtKB-KW"/>
</dbReference>
<dbReference type="Proteomes" id="UP000053029">
    <property type="component" value="Unassembled WGS sequence"/>
</dbReference>
<dbReference type="OrthoDB" id="1711136at2759"/>
<keyword evidence="1" id="KW-0862">Zinc</keyword>
<feature type="region of interest" description="Disordered" evidence="2">
    <location>
        <begin position="321"/>
        <end position="344"/>
    </location>
</feature>
<evidence type="ECO:0000313" key="4">
    <source>
        <dbReference type="EMBL" id="KIW76074.1"/>
    </source>
</evidence>
<keyword evidence="5" id="KW-1185">Reference proteome</keyword>
<dbReference type="SMART" id="SM00184">
    <property type="entry name" value="RING"/>
    <property type="match status" value="1"/>
</dbReference>
<protein>
    <submittedName>
        <fullName evidence="4">Unplaced genomic scaffold supercont1.7, whole genome shotgun sequence</fullName>
    </submittedName>
</protein>
<evidence type="ECO:0000256" key="2">
    <source>
        <dbReference type="SAM" id="MobiDB-lite"/>
    </source>
</evidence>
<feature type="domain" description="RING-type" evidence="3">
    <location>
        <begin position="356"/>
        <end position="411"/>
    </location>
</feature>
<dbReference type="GeneID" id="25310309"/>
<keyword evidence="1" id="KW-0863">Zinc-finger</keyword>
<dbReference type="HOGENOM" id="CLU_048758_0_0_1"/>
<name>A0A0D2GUP6_9EURO</name>
<evidence type="ECO:0000313" key="5">
    <source>
        <dbReference type="Proteomes" id="UP000053029"/>
    </source>
</evidence>
<keyword evidence="1" id="KW-0479">Metal-binding</keyword>
<dbReference type="InterPro" id="IPR001841">
    <property type="entry name" value="Znf_RING"/>
</dbReference>
<dbReference type="AlphaFoldDB" id="A0A0D2GUP6"/>
<dbReference type="EMBL" id="KN846975">
    <property type="protein sequence ID" value="KIW76074.1"/>
    <property type="molecule type" value="Genomic_DNA"/>
</dbReference>
<reference evidence="4 5" key="1">
    <citation type="submission" date="2015-01" db="EMBL/GenBank/DDBJ databases">
        <title>The Genome Sequence of Fonsecaea pedrosoi CBS 271.37.</title>
        <authorList>
            <consortium name="The Broad Institute Genomics Platform"/>
            <person name="Cuomo C."/>
            <person name="de Hoog S."/>
            <person name="Gorbushina A."/>
            <person name="Stielow B."/>
            <person name="Teixiera M."/>
            <person name="Abouelleil A."/>
            <person name="Chapman S.B."/>
            <person name="Priest M."/>
            <person name="Young S.K."/>
            <person name="Wortman J."/>
            <person name="Nusbaum C."/>
            <person name="Birren B."/>
        </authorList>
    </citation>
    <scope>NUCLEOTIDE SEQUENCE [LARGE SCALE GENOMIC DNA]</scope>
    <source>
        <strain evidence="4 5">CBS 271.37</strain>
    </source>
</reference>
<gene>
    <name evidence="4" type="ORF">Z517_10819</name>
</gene>
<evidence type="ECO:0000259" key="3">
    <source>
        <dbReference type="PROSITE" id="PS50089"/>
    </source>
</evidence>
<dbReference type="STRING" id="1442368.A0A0D2GUP6"/>